<evidence type="ECO:0000259" key="1">
    <source>
        <dbReference type="Pfam" id="PF01996"/>
    </source>
</evidence>
<dbReference type="InterPro" id="IPR002847">
    <property type="entry name" value="F420-0_gamma-glut_ligase-dom"/>
</dbReference>
<dbReference type="AlphaFoldDB" id="A0A1F5NV96"/>
<gene>
    <name evidence="2" type="ORF">A2720_00605</name>
</gene>
<dbReference type="STRING" id="1817825.A2720_00605"/>
<dbReference type="PANTHER" id="PTHR47917:SF1">
    <property type="entry name" value="COENZYME F420:L-GLUTAMATE LIGASE"/>
    <property type="match status" value="1"/>
</dbReference>
<accession>A0A1F5NV96</accession>
<proteinExistence type="predicted"/>
<reference evidence="2 3" key="1">
    <citation type="journal article" date="2016" name="Nat. Commun.">
        <title>Thousands of microbial genomes shed light on interconnected biogeochemical processes in an aquifer system.</title>
        <authorList>
            <person name="Anantharaman K."/>
            <person name="Brown C.T."/>
            <person name="Hug L.A."/>
            <person name="Sharon I."/>
            <person name="Castelle C.J."/>
            <person name="Probst A.J."/>
            <person name="Thomas B.C."/>
            <person name="Singh A."/>
            <person name="Wilkins M.J."/>
            <person name="Karaoz U."/>
            <person name="Brodie E.L."/>
            <person name="Williams K.H."/>
            <person name="Hubbard S.S."/>
            <person name="Banfield J.F."/>
        </authorList>
    </citation>
    <scope>NUCLEOTIDE SEQUENCE [LARGE SCALE GENOMIC DNA]</scope>
</reference>
<feature type="domain" description="Coenzyme F420:L-glutamate ligase-like" evidence="1">
    <location>
        <begin position="6"/>
        <end position="201"/>
    </location>
</feature>
<dbReference type="Pfam" id="PF01996">
    <property type="entry name" value="F420_ligase"/>
    <property type="match status" value="1"/>
</dbReference>
<dbReference type="Gene3D" id="3.30.1330.100">
    <property type="entry name" value="CofE-like"/>
    <property type="match status" value="1"/>
</dbReference>
<evidence type="ECO:0000313" key="3">
    <source>
        <dbReference type="Proteomes" id="UP000178892"/>
    </source>
</evidence>
<dbReference type="PANTHER" id="PTHR47917">
    <property type="match status" value="1"/>
</dbReference>
<dbReference type="Proteomes" id="UP000178892">
    <property type="component" value="Unassembled WGS sequence"/>
</dbReference>
<sequence>MIVKAIRTRIFLEGENLVRFITKYVPKLPDRSILVVTSKIVALAEKRTAKYEGRAAKEKLIRAESEWAIRTKYVFATLKDGALVASAGIDESNANGKLIMLPKDSMRTAQYLRRRLMKAHRLNKLGILITDSRVAPLRTGVLGIAMGYAGFGALRDYRGTKDIFGRKLKYTQTNVADGLATAATLVMGEGKEQTPIAVIKNAPVQFKNKVMKHELRIDVRDDMYGPLFKSFPTRAGRKS</sequence>
<dbReference type="SUPFAM" id="SSF144010">
    <property type="entry name" value="CofE-like"/>
    <property type="match status" value="1"/>
</dbReference>
<dbReference type="GO" id="GO:0052618">
    <property type="term" value="F:coenzyme F420-0:L-glutamate ligase activity"/>
    <property type="evidence" value="ECO:0007669"/>
    <property type="project" value="TreeGrafter"/>
</dbReference>
<dbReference type="EMBL" id="MFEL01000007">
    <property type="protein sequence ID" value="OGE81581.1"/>
    <property type="molecule type" value="Genomic_DNA"/>
</dbReference>
<evidence type="ECO:0000313" key="2">
    <source>
        <dbReference type="EMBL" id="OGE81581.1"/>
    </source>
</evidence>
<protein>
    <recommendedName>
        <fullName evidence="1">Coenzyme F420:L-glutamate ligase-like domain-containing protein</fullName>
    </recommendedName>
</protein>
<name>A0A1F5NV96_9BACT</name>
<comment type="caution">
    <text evidence="2">The sequence shown here is derived from an EMBL/GenBank/DDBJ whole genome shotgun (WGS) entry which is preliminary data.</text>
</comment>
<organism evidence="2 3">
    <name type="scientific">Candidatus Doudnabacteria bacterium RIFCSPHIGHO2_01_FULL_46_24</name>
    <dbReference type="NCBI Taxonomy" id="1817825"/>
    <lineage>
        <taxon>Bacteria</taxon>
        <taxon>Candidatus Doudnaibacteriota</taxon>
    </lineage>
</organism>